<gene>
    <name evidence="1" type="ORF">WMG39_26895</name>
</gene>
<dbReference type="SUPFAM" id="SSF54373">
    <property type="entry name" value="FAD-linked reductases, C-terminal domain"/>
    <property type="match status" value="1"/>
</dbReference>
<name>A0ABU8YVS8_9CYAN</name>
<proteinExistence type="predicted"/>
<evidence type="ECO:0000313" key="2">
    <source>
        <dbReference type="Proteomes" id="UP001384579"/>
    </source>
</evidence>
<comment type="caution">
    <text evidence="1">The sequence shown here is derived from an EMBL/GenBank/DDBJ whole genome shotgun (WGS) entry which is preliminary data.</text>
</comment>
<dbReference type="RefSeq" id="WP_340524972.1">
    <property type="nucleotide sequence ID" value="NZ_JBBLXS010000616.1"/>
</dbReference>
<protein>
    <submittedName>
        <fullName evidence="1">Uncharacterized protein</fullName>
    </submittedName>
</protein>
<accession>A0ABU8YVS8</accession>
<evidence type="ECO:0000313" key="1">
    <source>
        <dbReference type="EMBL" id="MEK0188443.1"/>
    </source>
</evidence>
<dbReference type="EMBL" id="JBBLXS010000616">
    <property type="protein sequence ID" value="MEK0188443.1"/>
    <property type="molecule type" value="Genomic_DNA"/>
</dbReference>
<organism evidence="1 2">
    <name type="scientific">Microcoleus anatoxicus PTRS2</name>
    <dbReference type="NCBI Taxonomy" id="2705321"/>
    <lineage>
        <taxon>Bacteria</taxon>
        <taxon>Bacillati</taxon>
        <taxon>Cyanobacteriota</taxon>
        <taxon>Cyanophyceae</taxon>
        <taxon>Oscillatoriophycideae</taxon>
        <taxon>Oscillatoriales</taxon>
        <taxon>Microcoleaceae</taxon>
        <taxon>Microcoleus</taxon>
        <taxon>Microcoleus anatoxicus</taxon>
    </lineage>
</organism>
<sequence length="121" mass="13682">MKTDWPTSLRQAFQAEKNGSPLTAEKIRELYAQADQPTRDRQWSTLISQIWYPSSGFHGQRGVLTAAYNRGREARVFGALSREDRISLALKGGEKLHPGYSNHVMQETALTVSWQGIVKLH</sequence>
<dbReference type="Gene3D" id="3.90.660.10">
    <property type="match status" value="1"/>
</dbReference>
<keyword evidence="2" id="KW-1185">Reference proteome</keyword>
<dbReference type="Proteomes" id="UP001384579">
    <property type="component" value="Unassembled WGS sequence"/>
</dbReference>
<reference evidence="1 2" key="1">
    <citation type="journal article" date="2020" name="Harmful Algae">
        <title>Molecular and morphological characterization of a novel dihydroanatoxin-a producing Microcoleus species (cyanobacteria) from the Russian River, California, USA.</title>
        <authorList>
            <person name="Conklin K.Y."/>
            <person name="Stancheva R."/>
            <person name="Otten T.G."/>
            <person name="Fadness R."/>
            <person name="Boyer G.L."/>
            <person name="Read B."/>
            <person name="Zhang X."/>
            <person name="Sheath R.G."/>
        </authorList>
    </citation>
    <scope>NUCLEOTIDE SEQUENCE [LARGE SCALE GENOMIC DNA]</scope>
    <source>
        <strain evidence="1 2">PTRS2</strain>
    </source>
</reference>